<name>A0ABP0VA13_9BRYO</name>
<dbReference type="EMBL" id="CAXAQS010000349">
    <property type="protein sequence ID" value="CAK9251271.1"/>
    <property type="molecule type" value="Genomic_DNA"/>
</dbReference>
<evidence type="ECO:0008006" key="3">
    <source>
        <dbReference type="Google" id="ProtNLM"/>
    </source>
</evidence>
<sequence>MSERQKEVYNAFIRNTPTKFGAIKAAAQDYAKIVMLDVDMIMVDNCDALFDLKAPAACWGYPRSSKNLAITPAIDRLNLKTGDKISVRDMERTLRSGSFCCWGSVMLCEATEKAFNEIMLNIGTDFSQCHSGPEEQMFAMYCISKGPGTNIGQGYNRIPWKSYVNDPGKPKIIHYHSSKPWAVARDAWADLALWWKEHDELQKNATN</sequence>
<evidence type="ECO:0000313" key="2">
    <source>
        <dbReference type="Proteomes" id="UP001497444"/>
    </source>
</evidence>
<reference evidence="1" key="1">
    <citation type="submission" date="2024-02" db="EMBL/GenBank/DDBJ databases">
        <authorList>
            <consortium name="ELIXIR-Norway"/>
            <consortium name="Elixir Norway"/>
        </authorList>
    </citation>
    <scope>NUCLEOTIDE SEQUENCE</scope>
</reference>
<accession>A0ABP0VA13</accession>
<comment type="caution">
    <text evidence="1">The sequence shown here is derived from an EMBL/GenBank/DDBJ whole genome shotgun (WGS) entry which is preliminary data.</text>
</comment>
<dbReference type="Gene3D" id="3.90.550.10">
    <property type="entry name" value="Spore Coat Polysaccharide Biosynthesis Protein SpsA, Chain A"/>
    <property type="match status" value="1"/>
</dbReference>
<evidence type="ECO:0000313" key="1">
    <source>
        <dbReference type="EMBL" id="CAK9251271.1"/>
    </source>
</evidence>
<gene>
    <name evidence="1" type="ORF">CSSPJE1EN1_LOCUS26649</name>
</gene>
<dbReference type="Proteomes" id="UP001497444">
    <property type="component" value="Unassembled WGS sequence"/>
</dbReference>
<proteinExistence type="predicted"/>
<dbReference type="SUPFAM" id="SSF53448">
    <property type="entry name" value="Nucleotide-diphospho-sugar transferases"/>
    <property type="match status" value="1"/>
</dbReference>
<dbReference type="InterPro" id="IPR029044">
    <property type="entry name" value="Nucleotide-diphossugar_trans"/>
</dbReference>
<keyword evidence="2" id="KW-1185">Reference proteome</keyword>
<protein>
    <recommendedName>
        <fullName evidence="3">Hexosyltransferase</fullName>
    </recommendedName>
</protein>
<organism evidence="1 2">
    <name type="scientific">Sphagnum jensenii</name>
    <dbReference type="NCBI Taxonomy" id="128206"/>
    <lineage>
        <taxon>Eukaryota</taxon>
        <taxon>Viridiplantae</taxon>
        <taxon>Streptophyta</taxon>
        <taxon>Embryophyta</taxon>
        <taxon>Bryophyta</taxon>
        <taxon>Sphagnophytina</taxon>
        <taxon>Sphagnopsida</taxon>
        <taxon>Sphagnales</taxon>
        <taxon>Sphagnaceae</taxon>
        <taxon>Sphagnum</taxon>
    </lineage>
</organism>